<evidence type="ECO:0000259" key="19">
    <source>
        <dbReference type="PROSITE" id="PS50093"/>
    </source>
</evidence>
<accession>A0A3N2RNY3</accession>
<keyword evidence="13" id="KW-0843">Virulence</keyword>
<keyword evidence="15" id="KW-0865">Zymogen</keyword>
<comment type="subcellular location">
    <subcellularLocation>
        <location evidence="4">Secreted</location>
    </subcellularLocation>
</comment>
<reference evidence="20 21" key="1">
    <citation type="submission" date="2018-10" db="EMBL/GenBank/DDBJ databases">
        <title>The genome of Lysobacter enzymogenes OH11.</title>
        <authorList>
            <person name="Liu F."/>
            <person name="Zhao Y."/>
            <person name="Qian G."/>
            <person name="Chen Y."/>
            <person name="Xu H."/>
        </authorList>
    </citation>
    <scope>NUCLEOTIDE SEQUENCE [LARGE SCALE GENOMIC DNA]</scope>
    <source>
        <strain evidence="20 21">OH11</strain>
    </source>
</reference>
<comment type="cofactor">
    <cofactor evidence="2">
        <name>Ca(2+)</name>
        <dbReference type="ChEBI" id="CHEBI:29108"/>
    </cofactor>
</comment>
<keyword evidence="10" id="KW-0378">Hydrolase</keyword>
<keyword evidence="8" id="KW-0479">Metal-binding</keyword>
<dbReference type="Pfam" id="PF04151">
    <property type="entry name" value="PPC"/>
    <property type="match status" value="1"/>
</dbReference>
<evidence type="ECO:0000256" key="7">
    <source>
        <dbReference type="ARBA" id="ARBA00022670"/>
    </source>
</evidence>
<gene>
    <name evidence="20" type="ORF">D9T17_01755</name>
</gene>
<dbReference type="Gene3D" id="2.60.40.10">
    <property type="entry name" value="Immunoglobulins"/>
    <property type="match status" value="1"/>
</dbReference>
<evidence type="ECO:0000256" key="18">
    <source>
        <dbReference type="SAM" id="SignalP"/>
    </source>
</evidence>
<evidence type="ECO:0000256" key="10">
    <source>
        <dbReference type="ARBA" id="ARBA00022801"/>
    </source>
</evidence>
<dbReference type="Gene3D" id="3.40.30.160">
    <property type="entry name" value="Collagenase ColT, N-terminal domain"/>
    <property type="match status" value="1"/>
</dbReference>
<comment type="catalytic activity">
    <reaction evidence="1">
        <text>Digestion of native collagen in the triple helical region at Xaa-|-Gly bonds. With synthetic peptides, a preference is shown for Gly at P3 and P1', Pro and Ala at P2 and P2', and hydroxyproline, Ala or Arg at P3'.</text>
        <dbReference type="EC" id="3.4.24.3"/>
    </reaction>
</comment>
<dbReference type="SMART" id="SM00089">
    <property type="entry name" value="PKD"/>
    <property type="match status" value="1"/>
</dbReference>
<dbReference type="InterPro" id="IPR013783">
    <property type="entry name" value="Ig-like_fold"/>
</dbReference>
<dbReference type="Pfam" id="PF18911">
    <property type="entry name" value="PKD_4"/>
    <property type="match status" value="1"/>
</dbReference>
<proteinExistence type="predicted"/>
<evidence type="ECO:0000256" key="5">
    <source>
        <dbReference type="ARBA" id="ARBA00012653"/>
    </source>
</evidence>
<feature type="region of interest" description="Disordered" evidence="17">
    <location>
        <begin position="59"/>
        <end position="116"/>
    </location>
</feature>
<dbReference type="AlphaFoldDB" id="A0A3N2RNY3"/>
<evidence type="ECO:0000256" key="14">
    <source>
        <dbReference type="ARBA" id="ARBA00023049"/>
    </source>
</evidence>
<evidence type="ECO:0000256" key="15">
    <source>
        <dbReference type="ARBA" id="ARBA00023145"/>
    </source>
</evidence>
<feature type="active site" evidence="16">
    <location>
        <position position="553"/>
    </location>
</feature>
<dbReference type="EMBL" id="RCTY01000005">
    <property type="protein sequence ID" value="ROU09076.1"/>
    <property type="molecule type" value="Genomic_DNA"/>
</dbReference>
<evidence type="ECO:0000256" key="12">
    <source>
        <dbReference type="ARBA" id="ARBA00022837"/>
    </source>
</evidence>
<feature type="compositionally biased region" description="Low complexity" evidence="17">
    <location>
        <begin position="100"/>
        <end position="115"/>
    </location>
</feature>
<evidence type="ECO:0000256" key="9">
    <source>
        <dbReference type="ARBA" id="ARBA00022729"/>
    </source>
</evidence>
<dbReference type="PRINTS" id="PR00931">
    <property type="entry name" value="MICOLLPTASE"/>
</dbReference>
<dbReference type="InterPro" id="IPR013661">
    <property type="entry name" value="Peptidase_M9_N_dom"/>
</dbReference>
<dbReference type="GO" id="GO:0008270">
    <property type="term" value="F:zinc ion binding"/>
    <property type="evidence" value="ECO:0007669"/>
    <property type="project" value="InterPro"/>
</dbReference>
<dbReference type="PANTHER" id="PTHR13062:SF9">
    <property type="entry name" value="MICROBIAL COLLAGENASE"/>
    <property type="match status" value="1"/>
</dbReference>
<evidence type="ECO:0000313" key="21">
    <source>
        <dbReference type="Proteomes" id="UP000275910"/>
    </source>
</evidence>
<evidence type="ECO:0000256" key="17">
    <source>
        <dbReference type="SAM" id="MobiDB-lite"/>
    </source>
</evidence>
<evidence type="ECO:0000256" key="4">
    <source>
        <dbReference type="ARBA" id="ARBA00004613"/>
    </source>
</evidence>
<dbReference type="CDD" id="cd00146">
    <property type="entry name" value="PKD"/>
    <property type="match status" value="1"/>
</dbReference>
<keyword evidence="7" id="KW-0645">Protease</keyword>
<evidence type="ECO:0000256" key="2">
    <source>
        <dbReference type="ARBA" id="ARBA00001913"/>
    </source>
</evidence>
<keyword evidence="12" id="KW-0106">Calcium</keyword>
<dbReference type="InterPro" id="IPR000601">
    <property type="entry name" value="PKD_dom"/>
</dbReference>
<evidence type="ECO:0000256" key="11">
    <source>
        <dbReference type="ARBA" id="ARBA00022833"/>
    </source>
</evidence>
<keyword evidence="9 18" id="KW-0732">Signal</keyword>
<comment type="caution">
    <text evidence="20">The sequence shown here is derived from an EMBL/GenBank/DDBJ whole genome shotgun (WGS) entry which is preliminary data.</text>
</comment>
<evidence type="ECO:0000313" key="20">
    <source>
        <dbReference type="EMBL" id="ROU09076.1"/>
    </source>
</evidence>
<dbReference type="PANTHER" id="PTHR13062">
    <property type="entry name" value="COLLAGENASE"/>
    <property type="match status" value="1"/>
</dbReference>
<evidence type="ECO:0000256" key="8">
    <source>
        <dbReference type="ARBA" id="ARBA00022723"/>
    </source>
</evidence>
<feature type="chain" id="PRO_5018119803" description="microbial collagenase" evidence="18">
    <location>
        <begin position="25"/>
        <end position="887"/>
    </location>
</feature>
<dbReference type="InterPro" id="IPR007280">
    <property type="entry name" value="Peptidase_C_arc/bac"/>
</dbReference>
<keyword evidence="11" id="KW-0862">Zinc</keyword>
<dbReference type="InterPro" id="IPR022409">
    <property type="entry name" value="PKD/Chitinase_dom"/>
</dbReference>
<protein>
    <recommendedName>
        <fullName evidence="5">microbial collagenase</fullName>
        <ecNumber evidence="5">3.4.24.3</ecNumber>
    </recommendedName>
</protein>
<evidence type="ECO:0000256" key="13">
    <source>
        <dbReference type="ARBA" id="ARBA00023026"/>
    </source>
</evidence>
<feature type="signal peptide" evidence="18">
    <location>
        <begin position="1"/>
        <end position="24"/>
    </location>
</feature>
<dbReference type="GO" id="GO:0006508">
    <property type="term" value="P:proteolysis"/>
    <property type="evidence" value="ECO:0007669"/>
    <property type="project" value="UniProtKB-KW"/>
</dbReference>
<dbReference type="GO" id="GO:0005576">
    <property type="term" value="C:extracellular region"/>
    <property type="evidence" value="ECO:0007669"/>
    <property type="project" value="UniProtKB-SubCell"/>
</dbReference>
<dbReference type="GO" id="GO:0004222">
    <property type="term" value="F:metalloendopeptidase activity"/>
    <property type="evidence" value="ECO:0007669"/>
    <property type="project" value="UniProtKB-EC"/>
</dbReference>
<feature type="domain" description="PKD" evidence="19">
    <location>
        <begin position="693"/>
        <end position="780"/>
    </location>
</feature>
<name>A0A3N2RNY3_LYSEN</name>
<keyword evidence="6" id="KW-0964">Secreted</keyword>
<keyword evidence="14" id="KW-0482">Metalloprotease</keyword>
<dbReference type="EC" id="3.4.24.3" evidence="5"/>
<dbReference type="Gene3D" id="1.10.390.20">
    <property type="match status" value="1"/>
</dbReference>
<dbReference type="Gene3D" id="2.60.120.380">
    <property type="match status" value="1"/>
</dbReference>
<dbReference type="Pfam" id="PF01752">
    <property type="entry name" value="Peptidase_M9"/>
    <property type="match status" value="1"/>
</dbReference>
<dbReference type="InterPro" id="IPR035986">
    <property type="entry name" value="PKD_dom_sf"/>
</dbReference>
<evidence type="ECO:0000256" key="6">
    <source>
        <dbReference type="ARBA" id="ARBA00022525"/>
    </source>
</evidence>
<dbReference type="Pfam" id="PF08453">
    <property type="entry name" value="Peptidase_M9_N"/>
    <property type="match status" value="1"/>
</dbReference>
<organism evidence="20 21">
    <name type="scientific">Lysobacter enzymogenes</name>
    <dbReference type="NCBI Taxonomy" id="69"/>
    <lineage>
        <taxon>Bacteria</taxon>
        <taxon>Pseudomonadati</taxon>
        <taxon>Pseudomonadota</taxon>
        <taxon>Gammaproteobacteria</taxon>
        <taxon>Lysobacterales</taxon>
        <taxon>Lysobacteraceae</taxon>
        <taxon>Lysobacter</taxon>
    </lineage>
</organism>
<sequence>MFRPGPLRALLAGTAALAVFASFALPSALQSAPDHPPAASVAPSLATAGAASAAESAAASVSRPGSDRAASFAPSRVAVGGTRKQPATERQLFGEHRQPRSLAPAQRAPQQPLLPERADSAYDGAALRRDPLKRPSLLAAARTAKTAACDPASFGALSGAALVSAVRAAAPDCINQLFGLSGSQAYATFREAQMVSVADAFAASARAYDGSNNAGTLQLVLFLRAGYYVQYYDSAVGSYGANLRNAIRPALDAFAANANFGRVDDAHGEILAEYVTLIDSATENARYLYVVKRLLDAYDSRFDAYYWMKVAVNNAYTVTFRGHQDAAFRTLVQSDTSIVDTLYNFANRNFALLGTDRAYLVSNAGREMARFLQYDGALKTLARARAKALIDRSAITGNTARLWVGIGEMAQYYDAGNCAYYGQCDFAARLEAAALPIRHTCSATLILRAQQMSASELAGACATVAGQEAYFHRELATGGVPVAGDNNASLEMAVFDSSDDYGIYAGAIFGIDTNNGGMYLEGDPSAPGNQARFIAYEAEWLRPTFEIWNLTHEYVHYLDGRFNMWGDFQAAMKQKTVWWVEGFAEYLSYQYREVANDGAIAEAARGTYALSTVYANDYDSGTNRVYRWGYLAVRFMFEQRRTQVNAILAKFRPGDYSGYATYMAGIGQSNDAAFKAWLPCVADPAGSGCGGTPNQPPTANFSVAANGLSVSFTDTSSDSDGRIVARSWSFGDGSNSTAANPSKTYAAGGSYTVTLTVTDDRGATATATRSISVSEPGLPECSGGDARTLGRNCSRSNAAASAGNYAYFYLYLPAGVSQLRIDTAGGSGNADLYVSAGNWPSRDSYQYRSAKAGNAESVTIANPPAGYVYVAVHAASAFSGVKVSARY</sequence>
<evidence type="ECO:0000256" key="1">
    <source>
        <dbReference type="ARBA" id="ARBA00000424"/>
    </source>
</evidence>
<dbReference type="InterPro" id="IPR002169">
    <property type="entry name" value="Peptidase_M9A/M9B"/>
</dbReference>
<comment type="cofactor">
    <cofactor evidence="3">
        <name>Zn(2+)</name>
        <dbReference type="ChEBI" id="CHEBI:29105"/>
    </cofactor>
</comment>
<dbReference type="SUPFAM" id="SSF49299">
    <property type="entry name" value="PKD domain"/>
    <property type="match status" value="1"/>
</dbReference>
<dbReference type="Proteomes" id="UP000275910">
    <property type="component" value="Unassembled WGS sequence"/>
</dbReference>
<evidence type="ECO:0000256" key="16">
    <source>
        <dbReference type="PIRSR" id="PIRSR602169-1"/>
    </source>
</evidence>
<dbReference type="PROSITE" id="PS50093">
    <property type="entry name" value="PKD"/>
    <property type="match status" value="1"/>
</dbReference>
<evidence type="ECO:0000256" key="3">
    <source>
        <dbReference type="ARBA" id="ARBA00001947"/>
    </source>
</evidence>